<evidence type="ECO:0000313" key="1">
    <source>
        <dbReference type="EMBL" id="PWS28490.1"/>
    </source>
</evidence>
<gene>
    <name evidence="1" type="ORF">DHW03_01120</name>
</gene>
<protein>
    <submittedName>
        <fullName evidence="1">Uncharacterized protein</fullName>
    </submittedName>
</protein>
<name>A0A317ENQ3_9SPHI</name>
<evidence type="ECO:0000313" key="2">
    <source>
        <dbReference type="Proteomes" id="UP000245379"/>
    </source>
</evidence>
<sequence>MLLIKNMNNQFENIDVELKDLRPTVRVKALEILEAMPEEMKTDRMSALKNAIEQAENWFMDSEG</sequence>
<organism evidence="1 2">
    <name type="scientific">Pedobacter yonginense</name>
    <dbReference type="NCBI Taxonomy" id="651869"/>
    <lineage>
        <taxon>Bacteria</taxon>
        <taxon>Pseudomonadati</taxon>
        <taxon>Bacteroidota</taxon>
        <taxon>Sphingobacteriia</taxon>
        <taxon>Sphingobacteriales</taxon>
        <taxon>Sphingobacteriaceae</taxon>
        <taxon>Pedobacter</taxon>
    </lineage>
</organism>
<accession>A0A317ENQ3</accession>
<dbReference type="AlphaFoldDB" id="A0A317ENQ3"/>
<proteinExistence type="predicted"/>
<dbReference type="Proteomes" id="UP000245379">
    <property type="component" value="Unassembled WGS sequence"/>
</dbReference>
<keyword evidence="2" id="KW-1185">Reference proteome</keyword>
<comment type="caution">
    <text evidence="1">The sequence shown here is derived from an EMBL/GenBank/DDBJ whole genome shotgun (WGS) entry which is preliminary data.</text>
</comment>
<dbReference type="EMBL" id="QGNZ01000001">
    <property type="protein sequence ID" value="PWS28490.1"/>
    <property type="molecule type" value="Genomic_DNA"/>
</dbReference>
<reference evidence="1 2" key="1">
    <citation type="submission" date="2018-05" db="EMBL/GenBank/DDBJ databases">
        <title>Pedobacter paludis sp. nov., isolated from wetland soil.</title>
        <authorList>
            <person name="Zhang Y."/>
            <person name="Wang G."/>
        </authorList>
    </citation>
    <scope>NUCLEOTIDE SEQUENCE [LARGE SCALE GENOMIC DNA]</scope>
    <source>
        <strain evidence="1 2">KCTC22721</strain>
    </source>
</reference>